<evidence type="ECO:0000256" key="1">
    <source>
        <dbReference type="ARBA" id="ARBA00006056"/>
    </source>
</evidence>
<dbReference type="eggNOG" id="COG2055">
    <property type="taxonomic scope" value="Bacteria"/>
</dbReference>
<keyword evidence="2 3" id="KW-0560">Oxidoreductase</keyword>
<dbReference type="InterPro" id="IPR043143">
    <property type="entry name" value="Mal/L-sulf/L-lact_DH-like_NADP"/>
</dbReference>
<dbReference type="Gene3D" id="1.10.1530.10">
    <property type="match status" value="1"/>
</dbReference>
<accession>A0A087D1V5</accession>
<evidence type="ECO:0000313" key="3">
    <source>
        <dbReference type="EMBL" id="KFI89505.1"/>
    </source>
</evidence>
<dbReference type="InterPro" id="IPR036111">
    <property type="entry name" value="Mal/L-sulfo/L-lacto_DH-like_sf"/>
</dbReference>
<proteinExistence type="inferred from homology"/>
<dbReference type="InterPro" id="IPR043144">
    <property type="entry name" value="Mal/L-sulf/L-lact_DH-like_ah"/>
</dbReference>
<dbReference type="PANTHER" id="PTHR11091:SF0">
    <property type="entry name" value="MALATE DEHYDROGENASE"/>
    <property type="match status" value="1"/>
</dbReference>
<comment type="similarity">
    <text evidence="1">Belongs to the LDH2/MDH2 oxidoreductase family.</text>
</comment>
<dbReference type="EMBL" id="JGZL01000008">
    <property type="protein sequence ID" value="KFI89505.1"/>
    <property type="molecule type" value="Genomic_DNA"/>
</dbReference>
<dbReference type="PANTHER" id="PTHR11091">
    <property type="entry name" value="OXIDOREDUCTASE-RELATED"/>
    <property type="match status" value="1"/>
</dbReference>
<dbReference type="InterPro" id="IPR003767">
    <property type="entry name" value="Malate/L-lactate_DH-like"/>
</dbReference>
<dbReference type="RefSeq" id="WP_033499087.1">
    <property type="nucleotide sequence ID" value="NZ_JGZL01000008.1"/>
</dbReference>
<organism evidence="3 4">
    <name type="scientific">Bifidobacterium ruminantium</name>
    <dbReference type="NCBI Taxonomy" id="78346"/>
    <lineage>
        <taxon>Bacteria</taxon>
        <taxon>Bacillati</taxon>
        <taxon>Actinomycetota</taxon>
        <taxon>Actinomycetes</taxon>
        <taxon>Bifidobacteriales</taxon>
        <taxon>Bifidobacteriaceae</taxon>
        <taxon>Bifidobacterium</taxon>
    </lineage>
</organism>
<comment type="caution">
    <text evidence="3">The sequence shown here is derived from an EMBL/GenBank/DDBJ whole genome shotgun (WGS) entry which is preliminary data.</text>
</comment>
<dbReference type="Proteomes" id="UP000029078">
    <property type="component" value="Unassembled WGS sequence"/>
</dbReference>
<protein>
    <submittedName>
        <fullName evidence="3">Malate/L-lactate dehydrogenase</fullName>
        <ecNumber evidence="3">1.1.1.37</ecNumber>
    </submittedName>
</protein>
<keyword evidence="4" id="KW-1185">Reference proteome</keyword>
<dbReference type="SUPFAM" id="SSF89733">
    <property type="entry name" value="L-sulfolactate dehydrogenase-like"/>
    <property type="match status" value="1"/>
</dbReference>
<dbReference type="EC" id="1.1.1.37" evidence="3"/>
<name>A0A087D1V5_BIFRU</name>
<reference evidence="3 4" key="1">
    <citation type="submission" date="2014-03" db="EMBL/GenBank/DDBJ databases">
        <title>Genomics of Bifidobacteria.</title>
        <authorList>
            <person name="Ventura M."/>
            <person name="Milani C."/>
            <person name="Lugli G.A."/>
        </authorList>
    </citation>
    <scope>NUCLEOTIDE SEQUENCE [LARGE SCALE GENOMIC DNA]</scope>
    <source>
        <strain evidence="3 4">LMG 21811</strain>
    </source>
</reference>
<dbReference type="Gene3D" id="3.30.1370.60">
    <property type="entry name" value="Hypothetical oxidoreductase yiak, domain 2"/>
    <property type="match status" value="1"/>
</dbReference>
<gene>
    <name evidence="3" type="ORF">BRUM_1289</name>
</gene>
<sequence length="364" mass="38799">MTFDCPIPRLRTFLEHLFHNHYGFTVNQAANISDALISADSHGIQSHGVQRLAMYDAKLKAGTIIAGHEGRIISQSDATSLIDGELGMGQVIAHKAMGLSIETARRYGIGIVAVRNSNHFGTAGHWAHMALEEGFIGLVSTNSNPLTVPTFGVCPFGGSNPIAFSAPGDPEDFEFDAATSTVSLGKIEVLRKTGNAIPGQWAVDEQGNIDISADHVMRNITRPERIGGLTPIGGPGEVNGGYKGYGLGLVIEILTGLLAGGPLSADLKGKAISHTFLTIDPARFGDSRMFKFAVSDMQRRLRSLPSEPGKQILVPGDKERVALRQTQQHGVPIDEVTAHQIAQIADEAGLPVPWKDTTAKKTAS</sequence>
<dbReference type="AlphaFoldDB" id="A0A087D1V5"/>
<dbReference type="Pfam" id="PF02615">
    <property type="entry name" value="Ldh_2"/>
    <property type="match status" value="1"/>
</dbReference>
<evidence type="ECO:0000256" key="2">
    <source>
        <dbReference type="ARBA" id="ARBA00023002"/>
    </source>
</evidence>
<evidence type="ECO:0000313" key="4">
    <source>
        <dbReference type="Proteomes" id="UP000029078"/>
    </source>
</evidence>
<dbReference type="STRING" id="78346.BRUM_1289"/>
<dbReference type="GO" id="GO:0030060">
    <property type="term" value="F:L-malate dehydrogenase (NAD+) activity"/>
    <property type="evidence" value="ECO:0007669"/>
    <property type="project" value="UniProtKB-EC"/>
</dbReference>